<protein>
    <submittedName>
        <fullName evidence="1">Uncharacterized protein</fullName>
    </submittedName>
</protein>
<reference evidence="1" key="1">
    <citation type="submission" date="2019-05" db="EMBL/GenBank/DDBJ databases">
        <authorList>
            <person name="Zhang S."/>
            <person name="Liu J."/>
        </authorList>
    </citation>
    <scope>NUCLEOTIDE SEQUENCE [LARGE SCALE GENOMIC DNA]</scope>
</reference>
<dbReference type="AlphaFoldDB" id="A0A8C0A8H9"/>
<sequence length="68" mass="7751">MGIQPPLFTISPRDGHIFPKPGQTCVVRDSPDERGSESQADCLPRPCLWCHWVPMHHATRFHSCLKLE</sequence>
<dbReference type="Ensembl" id="ENSBGRT00000017715.1">
    <property type="protein sequence ID" value="ENSBGRP00000015366.1"/>
    <property type="gene ID" value="ENSBGRG00000009650.1"/>
</dbReference>
<reference evidence="1" key="2">
    <citation type="submission" date="2025-08" db="UniProtKB">
        <authorList>
            <consortium name="Ensembl"/>
        </authorList>
    </citation>
    <scope>IDENTIFICATION</scope>
</reference>
<evidence type="ECO:0000313" key="1">
    <source>
        <dbReference type="Ensembl" id="ENSBGRP00000015366.1"/>
    </source>
</evidence>
<proteinExistence type="predicted"/>
<organism evidence="1 2">
    <name type="scientific">Bos mutus grunniens</name>
    <name type="common">Wild yak</name>
    <name type="synonym">Bos grunniens</name>
    <dbReference type="NCBI Taxonomy" id="30521"/>
    <lineage>
        <taxon>Eukaryota</taxon>
        <taxon>Metazoa</taxon>
        <taxon>Chordata</taxon>
        <taxon>Craniata</taxon>
        <taxon>Vertebrata</taxon>
        <taxon>Euteleostomi</taxon>
        <taxon>Mammalia</taxon>
        <taxon>Eutheria</taxon>
        <taxon>Laurasiatheria</taxon>
        <taxon>Artiodactyla</taxon>
        <taxon>Ruminantia</taxon>
        <taxon>Pecora</taxon>
        <taxon>Bovidae</taxon>
        <taxon>Bovinae</taxon>
        <taxon>Bos</taxon>
    </lineage>
</organism>
<dbReference type="GeneTree" id="ENSGT00910000146855"/>
<name>A0A8C0A8H9_BOSMU</name>
<reference evidence="1" key="3">
    <citation type="submission" date="2025-09" db="UniProtKB">
        <authorList>
            <consortium name="Ensembl"/>
        </authorList>
    </citation>
    <scope>IDENTIFICATION</scope>
</reference>
<keyword evidence="2" id="KW-1185">Reference proteome</keyword>
<accession>A0A8C0A8H9</accession>
<dbReference type="Proteomes" id="UP000694520">
    <property type="component" value="Chromosome X"/>
</dbReference>
<evidence type="ECO:0000313" key="2">
    <source>
        <dbReference type="Proteomes" id="UP000694520"/>
    </source>
</evidence>